<dbReference type="InParanoid" id="A0A165H376"/>
<dbReference type="GeneID" id="63824831"/>
<evidence type="ECO:0000256" key="1">
    <source>
        <dbReference type="SAM" id="MobiDB-lite"/>
    </source>
</evidence>
<accession>A0A165H376</accession>
<gene>
    <name evidence="2" type="ORF">LAESUDRAFT_720378</name>
</gene>
<evidence type="ECO:0000313" key="2">
    <source>
        <dbReference type="EMBL" id="KZT11182.1"/>
    </source>
</evidence>
<proteinExistence type="predicted"/>
<dbReference type="AlphaFoldDB" id="A0A165H376"/>
<feature type="region of interest" description="Disordered" evidence="1">
    <location>
        <begin position="121"/>
        <end position="145"/>
    </location>
</feature>
<protein>
    <submittedName>
        <fullName evidence="2">Uncharacterized protein</fullName>
    </submittedName>
</protein>
<name>A0A165H376_9APHY</name>
<dbReference type="RefSeq" id="XP_040768922.1">
    <property type="nucleotide sequence ID" value="XM_040907802.1"/>
</dbReference>
<keyword evidence="3" id="KW-1185">Reference proteome</keyword>
<dbReference type="OrthoDB" id="2752460at2759"/>
<reference evidence="2 3" key="1">
    <citation type="journal article" date="2016" name="Mol. Biol. Evol.">
        <title>Comparative Genomics of Early-Diverging Mushroom-Forming Fungi Provides Insights into the Origins of Lignocellulose Decay Capabilities.</title>
        <authorList>
            <person name="Nagy L.G."/>
            <person name="Riley R."/>
            <person name="Tritt A."/>
            <person name="Adam C."/>
            <person name="Daum C."/>
            <person name="Floudas D."/>
            <person name="Sun H."/>
            <person name="Yadav J.S."/>
            <person name="Pangilinan J."/>
            <person name="Larsson K.H."/>
            <person name="Matsuura K."/>
            <person name="Barry K."/>
            <person name="Labutti K."/>
            <person name="Kuo R."/>
            <person name="Ohm R.A."/>
            <person name="Bhattacharya S.S."/>
            <person name="Shirouzu T."/>
            <person name="Yoshinaga Y."/>
            <person name="Martin F.M."/>
            <person name="Grigoriev I.V."/>
            <person name="Hibbett D.S."/>
        </authorList>
    </citation>
    <scope>NUCLEOTIDE SEQUENCE [LARGE SCALE GENOMIC DNA]</scope>
    <source>
        <strain evidence="2 3">93-53</strain>
    </source>
</reference>
<evidence type="ECO:0000313" key="3">
    <source>
        <dbReference type="Proteomes" id="UP000076871"/>
    </source>
</evidence>
<dbReference type="Proteomes" id="UP000076871">
    <property type="component" value="Unassembled WGS sequence"/>
</dbReference>
<dbReference type="STRING" id="1314785.A0A165H376"/>
<organism evidence="2 3">
    <name type="scientific">Laetiporus sulphureus 93-53</name>
    <dbReference type="NCBI Taxonomy" id="1314785"/>
    <lineage>
        <taxon>Eukaryota</taxon>
        <taxon>Fungi</taxon>
        <taxon>Dikarya</taxon>
        <taxon>Basidiomycota</taxon>
        <taxon>Agaricomycotina</taxon>
        <taxon>Agaricomycetes</taxon>
        <taxon>Polyporales</taxon>
        <taxon>Laetiporus</taxon>
    </lineage>
</organism>
<feature type="compositionally biased region" description="Polar residues" evidence="1">
    <location>
        <begin position="121"/>
        <end position="135"/>
    </location>
</feature>
<sequence length="224" mass="24013">MQAIPSHRIHSIHGSFSPGYTHVRPVSAAQALSFTYLPNVSVASARGRGFALPMSPERSASIHAPSSGSRSRVVAYHYPLSTRRAPPPPPARIPRTTMTSIEDPFNDECVELVSPLPRAAQPSSPSLIASRTRLSPATIPEPSVSETTSNIVALLDPPTSHAPMSVPPGIEQTPAIQLFARGRLVACVLLSRNCGRPLRRRPDTAGTGRAYVRSCLSKMVEVEV</sequence>
<dbReference type="EMBL" id="KV427607">
    <property type="protein sequence ID" value="KZT11182.1"/>
    <property type="molecule type" value="Genomic_DNA"/>
</dbReference>